<feature type="compositionally biased region" description="Basic and acidic residues" evidence="1">
    <location>
        <begin position="146"/>
        <end position="161"/>
    </location>
</feature>
<feature type="compositionally biased region" description="Basic and acidic residues" evidence="1">
    <location>
        <begin position="185"/>
        <end position="209"/>
    </location>
</feature>
<feature type="compositionally biased region" description="Basic and acidic residues" evidence="1">
    <location>
        <begin position="57"/>
        <end position="84"/>
    </location>
</feature>
<sequence>MADLPRYLLLSQELGFEGVDKFATHFHDPVVGYVGKHKPFSSHAKKKHDTGPSAGRQQKERQRELPEEEKPPPRKDSPQVRDDLQQPYLPPHPQWQVPPPPPGAPPAGLPYPGGLPPAIPYPRPQPTGLAPSAFQPPRGQLPRQRSYSEPRGERYDGRAVPDDIGEIDSDSDIERGPKSMYSDYAPDRRREGRRRDDDKYGRTVEDREYYGPSATVQQMAVRTRGANRHQGGALVVSTCSTHLR</sequence>
<dbReference type="RefSeq" id="XP_056070341.1">
    <property type="nucleotide sequence ID" value="XM_056216094.1"/>
</dbReference>
<comment type="caution">
    <text evidence="2">The sequence shown here is derived from an EMBL/GenBank/DDBJ whole genome shotgun (WGS) entry which is preliminary data.</text>
</comment>
<dbReference type="GeneID" id="80910861"/>
<organism evidence="2 3">
    <name type="scientific">Didymosphaeria variabile</name>
    <dbReference type="NCBI Taxonomy" id="1932322"/>
    <lineage>
        <taxon>Eukaryota</taxon>
        <taxon>Fungi</taxon>
        <taxon>Dikarya</taxon>
        <taxon>Ascomycota</taxon>
        <taxon>Pezizomycotina</taxon>
        <taxon>Dothideomycetes</taxon>
        <taxon>Pleosporomycetidae</taxon>
        <taxon>Pleosporales</taxon>
        <taxon>Massarineae</taxon>
        <taxon>Didymosphaeriaceae</taxon>
        <taxon>Didymosphaeria</taxon>
    </lineage>
</organism>
<protein>
    <submittedName>
        <fullName evidence="2">Uncharacterized protein</fullName>
    </submittedName>
</protein>
<feature type="compositionally biased region" description="Basic residues" evidence="1">
    <location>
        <begin position="35"/>
        <end position="48"/>
    </location>
</feature>
<feature type="compositionally biased region" description="Pro residues" evidence="1">
    <location>
        <begin position="88"/>
        <end position="125"/>
    </location>
</feature>
<gene>
    <name evidence="2" type="ORF">N0V89_007331</name>
</gene>
<dbReference type="EMBL" id="JAPEUX010000005">
    <property type="protein sequence ID" value="KAJ4351985.1"/>
    <property type="molecule type" value="Genomic_DNA"/>
</dbReference>
<evidence type="ECO:0000256" key="1">
    <source>
        <dbReference type="SAM" id="MobiDB-lite"/>
    </source>
</evidence>
<feature type="region of interest" description="Disordered" evidence="1">
    <location>
        <begin position="32"/>
        <end position="211"/>
    </location>
</feature>
<dbReference type="AlphaFoldDB" id="A0A9W9CA30"/>
<name>A0A9W9CA30_9PLEO</name>
<dbReference type="OrthoDB" id="3793260at2759"/>
<evidence type="ECO:0000313" key="2">
    <source>
        <dbReference type="EMBL" id="KAJ4351985.1"/>
    </source>
</evidence>
<dbReference type="Proteomes" id="UP001140513">
    <property type="component" value="Unassembled WGS sequence"/>
</dbReference>
<evidence type="ECO:0000313" key="3">
    <source>
        <dbReference type="Proteomes" id="UP001140513"/>
    </source>
</evidence>
<accession>A0A9W9CA30</accession>
<reference evidence="2" key="1">
    <citation type="submission" date="2022-10" db="EMBL/GenBank/DDBJ databases">
        <title>Tapping the CABI collections for fungal endophytes: first genome assemblies for Collariella, Neodidymelliopsis, Ascochyta clinopodiicola, Didymella pomorum, Didymosphaeria variabile, Neocosmospora piperis and Neocucurbitaria cava.</title>
        <authorList>
            <person name="Hill R."/>
        </authorList>
    </citation>
    <scope>NUCLEOTIDE SEQUENCE</scope>
    <source>
        <strain evidence="2">IMI 356815</strain>
    </source>
</reference>
<proteinExistence type="predicted"/>
<keyword evidence="3" id="KW-1185">Reference proteome</keyword>